<name>A0ABQ3FXT2_9BURK</name>
<evidence type="ECO:0000313" key="2">
    <source>
        <dbReference type="EMBL" id="GHC72532.1"/>
    </source>
</evidence>
<keyword evidence="3" id="KW-1185">Reference proteome</keyword>
<organism evidence="2 3">
    <name type="scientific">Pseudorhodoferax aquiterrae</name>
    <dbReference type="NCBI Taxonomy" id="747304"/>
    <lineage>
        <taxon>Bacteria</taxon>
        <taxon>Pseudomonadati</taxon>
        <taxon>Pseudomonadota</taxon>
        <taxon>Betaproteobacteria</taxon>
        <taxon>Burkholderiales</taxon>
        <taxon>Comamonadaceae</taxon>
    </lineage>
</organism>
<reference evidence="3" key="1">
    <citation type="journal article" date="2019" name="Int. J. Syst. Evol. Microbiol.">
        <title>The Global Catalogue of Microorganisms (GCM) 10K type strain sequencing project: providing services to taxonomists for standard genome sequencing and annotation.</title>
        <authorList>
            <consortium name="The Broad Institute Genomics Platform"/>
            <consortium name="The Broad Institute Genome Sequencing Center for Infectious Disease"/>
            <person name="Wu L."/>
            <person name="Ma J."/>
        </authorList>
    </citation>
    <scope>NUCLEOTIDE SEQUENCE [LARGE SCALE GENOMIC DNA]</scope>
    <source>
        <strain evidence="3">KCTC 23314</strain>
    </source>
</reference>
<keyword evidence="1" id="KW-0812">Transmembrane</keyword>
<accession>A0ABQ3FXT2</accession>
<sequence>MSEDNNHDSGALKVTRIVDFRIPLPWLLSGASAIALALVSMWFKVDELGRNMVDMQITLKAGNTQAVTMASEMALLRFRVENLEAERRGRGEGK</sequence>
<dbReference type="Proteomes" id="UP000626210">
    <property type="component" value="Unassembled WGS sequence"/>
</dbReference>
<keyword evidence="1" id="KW-0472">Membrane</keyword>
<comment type="caution">
    <text evidence="2">The sequence shown here is derived from an EMBL/GenBank/DDBJ whole genome shotgun (WGS) entry which is preliminary data.</text>
</comment>
<proteinExistence type="predicted"/>
<feature type="transmembrane region" description="Helical" evidence="1">
    <location>
        <begin position="24"/>
        <end position="43"/>
    </location>
</feature>
<gene>
    <name evidence="2" type="ORF">GCM10007320_08470</name>
</gene>
<dbReference type="EMBL" id="BMYK01000002">
    <property type="protein sequence ID" value="GHC72532.1"/>
    <property type="molecule type" value="Genomic_DNA"/>
</dbReference>
<protein>
    <recommendedName>
        <fullName evidence="4">Methyl-accepting chemotaxis protein</fullName>
    </recommendedName>
</protein>
<keyword evidence="1" id="KW-1133">Transmembrane helix</keyword>
<evidence type="ECO:0000256" key="1">
    <source>
        <dbReference type="SAM" id="Phobius"/>
    </source>
</evidence>
<evidence type="ECO:0000313" key="3">
    <source>
        <dbReference type="Proteomes" id="UP000626210"/>
    </source>
</evidence>
<dbReference type="RefSeq" id="WP_189685714.1">
    <property type="nucleotide sequence ID" value="NZ_BMYK01000002.1"/>
</dbReference>
<evidence type="ECO:0008006" key="4">
    <source>
        <dbReference type="Google" id="ProtNLM"/>
    </source>
</evidence>